<proteinExistence type="predicted"/>
<sequence>MRPTPKETGTLLASSRFGNWPVLPEVLRAVLHIPVDAGDALRSGAQATGRLRDWNSPHIFNGCSWGRCSLSAGK</sequence>
<name>A0A0S4TPG1_RALSL</name>
<dbReference type="AlphaFoldDB" id="A0A0S4TPG1"/>
<protein>
    <submittedName>
        <fullName evidence="1">Uncharacterized protein</fullName>
    </submittedName>
</protein>
<reference evidence="1" key="1">
    <citation type="submission" date="2015-10" db="EMBL/GenBank/DDBJ databases">
        <authorList>
            <person name="Gilbert D.G."/>
        </authorList>
    </citation>
    <scope>NUCLEOTIDE SEQUENCE</scope>
    <source>
        <strain evidence="1">Phyl III-seqv23</strain>
    </source>
</reference>
<accession>A0A0S4TPG1</accession>
<organism evidence="1">
    <name type="scientific">Ralstonia solanacearum</name>
    <name type="common">Pseudomonas solanacearum</name>
    <dbReference type="NCBI Taxonomy" id="305"/>
    <lineage>
        <taxon>Bacteria</taxon>
        <taxon>Pseudomonadati</taxon>
        <taxon>Pseudomonadota</taxon>
        <taxon>Betaproteobacteria</taxon>
        <taxon>Burkholderiales</taxon>
        <taxon>Burkholderiaceae</taxon>
        <taxon>Ralstonia</taxon>
        <taxon>Ralstonia solanacearum species complex</taxon>
    </lineage>
</organism>
<gene>
    <name evidence="1" type="ORF">RUN39_v1_220003</name>
</gene>
<dbReference type="EMBL" id="LN899819">
    <property type="protein sequence ID" value="CUV11733.1"/>
    <property type="molecule type" value="Genomic_DNA"/>
</dbReference>
<evidence type="ECO:0000313" key="1">
    <source>
        <dbReference type="EMBL" id="CUV11733.1"/>
    </source>
</evidence>